<name>A0A941ISY5_9ACTN</name>
<organism evidence="2 3">
    <name type="scientific">Actinospica durhamensis</name>
    <dbReference type="NCBI Taxonomy" id="1508375"/>
    <lineage>
        <taxon>Bacteria</taxon>
        <taxon>Bacillati</taxon>
        <taxon>Actinomycetota</taxon>
        <taxon>Actinomycetes</taxon>
        <taxon>Catenulisporales</taxon>
        <taxon>Actinospicaceae</taxon>
        <taxon>Actinospica</taxon>
    </lineage>
</organism>
<dbReference type="RefSeq" id="WP_212528277.1">
    <property type="nucleotide sequence ID" value="NZ_JAGSOG010000039.1"/>
</dbReference>
<proteinExistence type="predicted"/>
<evidence type="ECO:0000313" key="3">
    <source>
        <dbReference type="Proteomes" id="UP000675781"/>
    </source>
</evidence>
<evidence type="ECO:0000313" key="2">
    <source>
        <dbReference type="EMBL" id="MBR7833756.1"/>
    </source>
</evidence>
<comment type="caution">
    <text evidence="2">The sequence shown here is derived from an EMBL/GenBank/DDBJ whole genome shotgun (WGS) entry which is preliminary data.</text>
</comment>
<accession>A0A941ISY5</accession>
<dbReference type="AlphaFoldDB" id="A0A941ISY5"/>
<evidence type="ECO:0000256" key="1">
    <source>
        <dbReference type="SAM" id="MobiDB-lite"/>
    </source>
</evidence>
<dbReference type="Proteomes" id="UP000675781">
    <property type="component" value="Unassembled WGS sequence"/>
</dbReference>
<sequence length="80" mass="9135">MENARRYRWSYGSVPLNDDEWHVVEMETGGGERLAVCGFPVELELQGASWGAQDTFPRHDECTDIYNRDHPDAPLATRPD</sequence>
<feature type="compositionally biased region" description="Basic and acidic residues" evidence="1">
    <location>
        <begin position="61"/>
        <end position="72"/>
    </location>
</feature>
<gene>
    <name evidence="2" type="ORF">KDL01_10800</name>
</gene>
<keyword evidence="3" id="KW-1185">Reference proteome</keyword>
<dbReference type="EMBL" id="JAGSOG010000039">
    <property type="protein sequence ID" value="MBR7833756.1"/>
    <property type="molecule type" value="Genomic_DNA"/>
</dbReference>
<reference evidence="2" key="1">
    <citation type="submission" date="2021-04" db="EMBL/GenBank/DDBJ databases">
        <title>Genome based classification of Actinospica acidithermotolerans sp. nov., an actinobacterium isolated from an Indonesian hot spring.</title>
        <authorList>
            <person name="Kusuma A.B."/>
            <person name="Putra K.E."/>
            <person name="Nafisah S."/>
            <person name="Loh J."/>
            <person name="Nouioui I."/>
            <person name="Goodfellow M."/>
        </authorList>
    </citation>
    <scope>NUCLEOTIDE SEQUENCE</scope>
    <source>
        <strain evidence="2">CSCA 57</strain>
    </source>
</reference>
<protein>
    <submittedName>
        <fullName evidence="2">Uncharacterized protein</fullName>
    </submittedName>
</protein>
<feature type="region of interest" description="Disordered" evidence="1">
    <location>
        <begin position="61"/>
        <end position="80"/>
    </location>
</feature>